<dbReference type="PANTHER" id="PTHR34220">
    <property type="entry name" value="SENSOR HISTIDINE KINASE YPDA"/>
    <property type="match status" value="1"/>
</dbReference>
<feature type="domain" description="HAMP" evidence="6">
    <location>
        <begin position="308"/>
        <end position="360"/>
    </location>
</feature>
<dbReference type="InterPro" id="IPR003594">
    <property type="entry name" value="HATPase_dom"/>
</dbReference>
<gene>
    <name evidence="7" type="ORF">DWV29_02020</name>
</gene>
<dbReference type="AlphaFoldDB" id="A0A413FLA1"/>
<dbReference type="Pfam" id="PF00672">
    <property type="entry name" value="HAMP"/>
    <property type="match status" value="1"/>
</dbReference>
<dbReference type="Gene3D" id="6.10.340.10">
    <property type="match status" value="1"/>
</dbReference>
<dbReference type="SUPFAM" id="SSF55874">
    <property type="entry name" value="ATPase domain of HSP90 chaperone/DNA topoisomerase II/histidine kinase"/>
    <property type="match status" value="1"/>
</dbReference>
<evidence type="ECO:0000256" key="4">
    <source>
        <dbReference type="ARBA" id="ARBA00022777"/>
    </source>
</evidence>
<feature type="transmembrane region" description="Helical" evidence="5">
    <location>
        <begin position="22"/>
        <end position="41"/>
    </location>
</feature>
<keyword evidence="5" id="KW-0812">Transmembrane</keyword>
<dbReference type="PANTHER" id="PTHR34220:SF7">
    <property type="entry name" value="SENSOR HISTIDINE KINASE YPDA"/>
    <property type="match status" value="1"/>
</dbReference>
<comment type="caution">
    <text evidence="7">The sequence shown here is derived from an EMBL/GenBank/DDBJ whole genome shotgun (WGS) entry which is preliminary data.</text>
</comment>
<keyword evidence="5" id="KW-1133">Transmembrane helix</keyword>
<dbReference type="CDD" id="cd06225">
    <property type="entry name" value="HAMP"/>
    <property type="match status" value="1"/>
</dbReference>
<dbReference type="PROSITE" id="PS50885">
    <property type="entry name" value="HAMP"/>
    <property type="match status" value="1"/>
</dbReference>
<dbReference type="InterPro" id="IPR036890">
    <property type="entry name" value="HATPase_C_sf"/>
</dbReference>
<evidence type="ECO:0000256" key="2">
    <source>
        <dbReference type="ARBA" id="ARBA00022553"/>
    </source>
</evidence>
<protein>
    <submittedName>
        <fullName evidence="7">HAMP domain-containing protein</fullName>
    </submittedName>
</protein>
<keyword evidence="4" id="KW-0418">Kinase</keyword>
<dbReference type="Pfam" id="PF02518">
    <property type="entry name" value="HATPase_c"/>
    <property type="match status" value="1"/>
</dbReference>
<dbReference type="SMART" id="SM00304">
    <property type="entry name" value="HAMP"/>
    <property type="match status" value="1"/>
</dbReference>
<dbReference type="OrthoDB" id="9776552at2"/>
<evidence type="ECO:0000256" key="3">
    <source>
        <dbReference type="ARBA" id="ARBA00022679"/>
    </source>
</evidence>
<dbReference type="InterPro" id="IPR050640">
    <property type="entry name" value="Bact_2-comp_sensor_kinase"/>
</dbReference>
<organism evidence="7 8">
    <name type="scientific">Enterocloster asparagiformis</name>
    <dbReference type="NCBI Taxonomy" id="333367"/>
    <lineage>
        <taxon>Bacteria</taxon>
        <taxon>Bacillati</taxon>
        <taxon>Bacillota</taxon>
        <taxon>Clostridia</taxon>
        <taxon>Lachnospirales</taxon>
        <taxon>Lachnospiraceae</taxon>
        <taxon>Enterocloster</taxon>
    </lineage>
</organism>
<reference evidence="7 8" key="1">
    <citation type="submission" date="2018-08" db="EMBL/GenBank/DDBJ databases">
        <title>A genome reference for cultivated species of the human gut microbiota.</title>
        <authorList>
            <person name="Zou Y."/>
            <person name="Xue W."/>
            <person name="Luo G."/>
        </authorList>
    </citation>
    <scope>NUCLEOTIDE SEQUENCE [LARGE SCALE GENOMIC DNA]</scope>
    <source>
        <strain evidence="7 8">AF04-15</strain>
    </source>
</reference>
<dbReference type="SUPFAM" id="SSF158472">
    <property type="entry name" value="HAMP domain-like"/>
    <property type="match status" value="1"/>
</dbReference>
<accession>A0A413FLA1</accession>
<dbReference type="EMBL" id="QSBM01000001">
    <property type="protein sequence ID" value="RGX33014.1"/>
    <property type="molecule type" value="Genomic_DNA"/>
</dbReference>
<comment type="subcellular location">
    <subcellularLocation>
        <location evidence="1">Membrane</location>
    </subcellularLocation>
</comment>
<dbReference type="Proteomes" id="UP000283880">
    <property type="component" value="Unassembled WGS sequence"/>
</dbReference>
<dbReference type="Pfam" id="PF06580">
    <property type="entry name" value="His_kinase"/>
    <property type="match status" value="1"/>
</dbReference>
<keyword evidence="3" id="KW-0808">Transferase</keyword>
<keyword evidence="2" id="KW-0597">Phosphoprotein</keyword>
<evidence type="ECO:0000313" key="7">
    <source>
        <dbReference type="EMBL" id="RGX33014.1"/>
    </source>
</evidence>
<evidence type="ECO:0000256" key="5">
    <source>
        <dbReference type="SAM" id="Phobius"/>
    </source>
</evidence>
<dbReference type="InterPro" id="IPR010559">
    <property type="entry name" value="Sig_transdc_His_kin_internal"/>
</dbReference>
<dbReference type="Gene3D" id="3.30.565.10">
    <property type="entry name" value="Histidine kinase-like ATPase, C-terminal domain"/>
    <property type="match status" value="1"/>
</dbReference>
<dbReference type="RefSeq" id="WP_117777022.1">
    <property type="nucleotide sequence ID" value="NZ_JAWRJJ010000392.1"/>
</dbReference>
<name>A0A413FLA1_9FIRM</name>
<dbReference type="GO" id="GO:0016020">
    <property type="term" value="C:membrane"/>
    <property type="evidence" value="ECO:0007669"/>
    <property type="project" value="UniProtKB-SubCell"/>
</dbReference>
<evidence type="ECO:0000256" key="1">
    <source>
        <dbReference type="ARBA" id="ARBA00004370"/>
    </source>
</evidence>
<proteinExistence type="predicted"/>
<evidence type="ECO:0000313" key="8">
    <source>
        <dbReference type="Proteomes" id="UP000283880"/>
    </source>
</evidence>
<keyword evidence="5" id="KW-0472">Membrane</keyword>
<feature type="transmembrane region" description="Helical" evidence="5">
    <location>
        <begin position="285"/>
        <end position="306"/>
    </location>
</feature>
<sequence length="587" mass="67083">MIGIHLKKFASMLRKLGLKRKMILGTGTLFVGICLVCVMLMQKIYVKEIQRTNARYTMEFTNQSVQKLDQQFQELDRTAYTVAYSNWAQGLLRRENGIGYGYYESMYFLQTAAQMNQGIPMVIYGKNGICLPSSVYELPLTDRFDVAAQSFGMELMAGKRIIQYGNRAPFLRQELESPWIFVYYPVLDYANFKYIGCLIYGIEPYKLNFASEKTFTERLITVHDSQGQVIYTSDQHVLDQGEELPIQSSIDGKSYFVASQMDENTGWTITTALLSGSKENLSTSFLWLLVGIGALGLFAFFAALGFSCYLTKPIVACTNAIKRIRDNDFDIHIPNSYQDEIGELIDGINDMTYSIKILLKRNEAVCKLSSAIRFEMLCQQINPHFLYNTLDIINGLILNGQKDEAVRVCEMLGLMFRYNLNGEEDSTLEQEIDHTKQYLEIIQYKIQGLNTDLVCDESIRKLKIARFVLQPLVENSIKHGFAQKRGECLVSVCAQDEGDRISICVMDNGAGMLPQTVDELENMKWAVQKGIPPERNQTTAGERRRRIGLRNIYERLFVKYGRSLEFRIETRQGFGTRIMIDIPKERG</sequence>
<evidence type="ECO:0000259" key="6">
    <source>
        <dbReference type="PROSITE" id="PS50885"/>
    </source>
</evidence>
<dbReference type="GO" id="GO:0000155">
    <property type="term" value="F:phosphorelay sensor kinase activity"/>
    <property type="evidence" value="ECO:0007669"/>
    <property type="project" value="InterPro"/>
</dbReference>
<dbReference type="InterPro" id="IPR003660">
    <property type="entry name" value="HAMP_dom"/>
</dbReference>